<sequence>MSHLLQQNSDHYPTLFNLALDILPTQGSSVPAERAFFSNAETDTKRHNCISPMLMEEL</sequence>
<evidence type="ECO:0000313" key="3">
    <source>
        <dbReference type="Proteomes" id="UP000054279"/>
    </source>
</evidence>
<dbReference type="OrthoDB" id="3241084at2759"/>
<dbReference type="HOGENOM" id="CLU_009123_15_4_1"/>
<gene>
    <name evidence="2" type="ORF">M422DRAFT_168098</name>
</gene>
<name>A0A0C9VC11_SPHS4</name>
<dbReference type="AlphaFoldDB" id="A0A0C9VC11"/>
<accession>A0A0C9VC11</accession>
<dbReference type="Proteomes" id="UP000054279">
    <property type="component" value="Unassembled WGS sequence"/>
</dbReference>
<keyword evidence="3" id="KW-1185">Reference proteome</keyword>
<feature type="domain" description="HAT C-terminal dimerisation" evidence="1">
    <location>
        <begin position="4"/>
        <end position="54"/>
    </location>
</feature>
<dbReference type="InterPro" id="IPR008906">
    <property type="entry name" value="HATC_C_dom"/>
</dbReference>
<dbReference type="SUPFAM" id="SSF53098">
    <property type="entry name" value="Ribonuclease H-like"/>
    <property type="match status" value="1"/>
</dbReference>
<reference evidence="2 3" key="1">
    <citation type="submission" date="2014-06" db="EMBL/GenBank/DDBJ databases">
        <title>Evolutionary Origins and Diversification of the Mycorrhizal Mutualists.</title>
        <authorList>
            <consortium name="DOE Joint Genome Institute"/>
            <consortium name="Mycorrhizal Genomics Consortium"/>
            <person name="Kohler A."/>
            <person name="Kuo A."/>
            <person name="Nagy L.G."/>
            <person name="Floudas D."/>
            <person name="Copeland A."/>
            <person name="Barry K.W."/>
            <person name="Cichocki N."/>
            <person name="Veneault-Fourrey C."/>
            <person name="LaButti K."/>
            <person name="Lindquist E.A."/>
            <person name="Lipzen A."/>
            <person name="Lundell T."/>
            <person name="Morin E."/>
            <person name="Murat C."/>
            <person name="Riley R."/>
            <person name="Ohm R."/>
            <person name="Sun H."/>
            <person name="Tunlid A."/>
            <person name="Henrissat B."/>
            <person name="Grigoriev I.V."/>
            <person name="Hibbett D.S."/>
            <person name="Martin F."/>
        </authorList>
    </citation>
    <scope>NUCLEOTIDE SEQUENCE [LARGE SCALE GENOMIC DNA]</scope>
    <source>
        <strain evidence="2 3">SS14</strain>
    </source>
</reference>
<proteinExistence type="predicted"/>
<organism evidence="2 3">
    <name type="scientific">Sphaerobolus stellatus (strain SS14)</name>
    <dbReference type="NCBI Taxonomy" id="990650"/>
    <lineage>
        <taxon>Eukaryota</taxon>
        <taxon>Fungi</taxon>
        <taxon>Dikarya</taxon>
        <taxon>Basidiomycota</taxon>
        <taxon>Agaricomycotina</taxon>
        <taxon>Agaricomycetes</taxon>
        <taxon>Phallomycetidae</taxon>
        <taxon>Geastrales</taxon>
        <taxon>Sphaerobolaceae</taxon>
        <taxon>Sphaerobolus</taxon>
    </lineage>
</organism>
<protein>
    <recommendedName>
        <fullName evidence="1">HAT C-terminal dimerisation domain-containing protein</fullName>
    </recommendedName>
</protein>
<dbReference type="EMBL" id="KN837117">
    <property type="protein sequence ID" value="KIJ44479.1"/>
    <property type="molecule type" value="Genomic_DNA"/>
</dbReference>
<evidence type="ECO:0000259" key="1">
    <source>
        <dbReference type="Pfam" id="PF05699"/>
    </source>
</evidence>
<dbReference type="InterPro" id="IPR012337">
    <property type="entry name" value="RNaseH-like_sf"/>
</dbReference>
<dbReference type="GO" id="GO:0046983">
    <property type="term" value="F:protein dimerization activity"/>
    <property type="evidence" value="ECO:0007669"/>
    <property type="project" value="InterPro"/>
</dbReference>
<evidence type="ECO:0000313" key="2">
    <source>
        <dbReference type="EMBL" id="KIJ44479.1"/>
    </source>
</evidence>
<dbReference type="Pfam" id="PF05699">
    <property type="entry name" value="Dimer_Tnp_hAT"/>
    <property type="match status" value="1"/>
</dbReference>